<keyword evidence="2" id="KW-0813">Transport</keyword>
<dbReference type="GO" id="GO:0005546">
    <property type="term" value="F:phosphatidylinositol-4,5-bisphosphate binding"/>
    <property type="evidence" value="ECO:0007669"/>
    <property type="project" value="TreeGrafter"/>
</dbReference>
<keyword evidence="3" id="KW-0268">Exocytosis</keyword>
<keyword evidence="8" id="KW-1185">Reference proteome</keyword>
<dbReference type="Pfam" id="PF20654">
    <property type="entry name" value="Sec3_C-term"/>
    <property type="match status" value="1"/>
</dbReference>
<evidence type="ECO:0000313" key="8">
    <source>
        <dbReference type="Proteomes" id="UP000728185"/>
    </source>
</evidence>
<name>A0A8E0RNY7_9TREM</name>
<dbReference type="AlphaFoldDB" id="A0A8E0RNY7"/>
<dbReference type="GO" id="GO:0006887">
    <property type="term" value="P:exocytosis"/>
    <property type="evidence" value="ECO:0007669"/>
    <property type="project" value="UniProtKB-KW"/>
</dbReference>
<dbReference type="GO" id="GO:0005886">
    <property type="term" value="C:plasma membrane"/>
    <property type="evidence" value="ECO:0007669"/>
    <property type="project" value="TreeGrafter"/>
</dbReference>
<dbReference type="Proteomes" id="UP000728185">
    <property type="component" value="Unassembled WGS sequence"/>
</dbReference>
<comment type="similarity">
    <text evidence="1">Belongs to the SEC3 family.</text>
</comment>
<evidence type="ECO:0000259" key="5">
    <source>
        <dbReference type="Pfam" id="PF09763"/>
    </source>
</evidence>
<gene>
    <name evidence="7" type="ORF">FBUS_09306</name>
</gene>
<evidence type="ECO:0000256" key="2">
    <source>
        <dbReference type="ARBA" id="ARBA00022448"/>
    </source>
</evidence>
<organism evidence="7 8">
    <name type="scientific">Fasciolopsis buskii</name>
    <dbReference type="NCBI Taxonomy" id="27845"/>
    <lineage>
        <taxon>Eukaryota</taxon>
        <taxon>Metazoa</taxon>
        <taxon>Spiralia</taxon>
        <taxon>Lophotrochozoa</taxon>
        <taxon>Platyhelminthes</taxon>
        <taxon>Trematoda</taxon>
        <taxon>Digenea</taxon>
        <taxon>Plagiorchiida</taxon>
        <taxon>Echinostomata</taxon>
        <taxon>Echinostomatoidea</taxon>
        <taxon>Fasciolidae</taxon>
        <taxon>Fasciolopsis</taxon>
    </lineage>
</organism>
<dbReference type="PANTHER" id="PTHR16092:SF14">
    <property type="entry name" value="EXOCYST COMPLEX COMPONENT 1 ISOFORM X1"/>
    <property type="match status" value="1"/>
</dbReference>
<dbReference type="GO" id="GO:0000145">
    <property type="term" value="C:exocyst"/>
    <property type="evidence" value="ECO:0007669"/>
    <property type="project" value="InterPro"/>
</dbReference>
<protein>
    <submittedName>
        <fullName evidence="7">Exocyst complex component 1</fullName>
    </submittedName>
</protein>
<evidence type="ECO:0000313" key="7">
    <source>
        <dbReference type="EMBL" id="KAA0189207.1"/>
    </source>
</evidence>
<dbReference type="InterPro" id="IPR048628">
    <property type="entry name" value="Sec3_C"/>
</dbReference>
<sequence>MLNIQDEVSKLFYPVNERVGAMLEVSPNHHKRTKSKYLVLIVSITKPVCIKFHVIKFPFKGEIQNTPICTTGDLRKLDCRDSKLQPSYELQLTTEYKTWSFTSVKLDAKAHFVRGFCRIVASLQPHIFKEIRLINLPATVDLAAIDLNQSLEVLLNPKSSETNSSDTNAVNDKALNLSGVTDNYCPLTAREEEDIRLFLDELDTESVQHSAAELTEILSAQLADVEGANIHSIMASEAQVLQLMASIDVAITHAERLEQQMNGYHQFLADVEEAMSTLQDSDQLVQVTVDNRERLMSVLNNLVSRLTLDAKSVRALMDVELDSPQKIVQCTEAARNLDTLLNAPTVEGEQHLRAVEERMGELQRLRDTFASKLAKQVNDTVLRFAMQLSFVMHPHTSTPGDNVSERGSQISLSQPFSVPGVRSASELYRVQRNELLQLAPLVGNWLQTNRRDIYAELKRTYVDKMQVFFRRQIAEILSSGRQTIIGLVKPSKSSGPMSRVLEAAVESASVISLHNPEGTVLVQIASFIGDMLERIRSIVIVEENFLRQFFVVPIKVTPRSVILSNKELESLPGCMHTLFSATENDALGFINECEQTQSILVMPMLVAFSRALDAELRHSGMESTEKLSRENAPFMVFLLSQLTMVAKRAFNRYVERLINGFAEGRPSKRSRCGIIRIVHTYVEFAESSIIVFAQSARLVDLERAHGELVRSLMTHLERVASQSVKTPREVVQLENYHRLCDIVRRLKMPALDDYLQEVKRRYNRALQEYTKNSMGRPLEKLATFFEGVQTALDAGVRPEVVQYQFAFSKQELRKVIKEYPGKEVKRGLESLCKKVDKHLSEECNLFQVVWRSIQNEFLDQCGRFSLLIEQCYPDSGIALEFTRTDLENYFREIAPSR</sequence>
<dbReference type="GO" id="GO:0006893">
    <property type="term" value="P:Golgi to plasma membrane transport"/>
    <property type="evidence" value="ECO:0007669"/>
    <property type="project" value="TreeGrafter"/>
</dbReference>
<dbReference type="EMBL" id="LUCM01007915">
    <property type="protein sequence ID" value="KAA0189207.1"/>
    <property type="molecule type" value="Genomic_DNA"/>
</dbReference>
<dbReference type="Pfam" id="PF09763">
    <property type="entry name" value="Sec3_CC"/>
    <property type="match status" value="1"/>
</dbReference>
<evidence type="ECO:0000256" key="4">
    <source>
        <dbReference type="ARBA" id="ARBA00023054"/>
    </source>
</evidence>
<proteinExistence type="inferred from homology"/>
<evidence type="ECO:0000256" key="1">
    <source>
        <dbReference type="ARBA" id="ARBA00006518"/>
    </source>
</evidence>
<dbReference type="PANTHER" id="PTHR16092">
    <property type="entry name" value="SEC3/SYNTAXIN-RELATED"/>
    <property type="match status" value="1"/>
</dbReference>
<evidence type="ECO:0000259" key="6">
    <source>
        <dbReference type="Pfam" id="PF20654"/>
    </source>
</evidence>
<dbReference type="OrthoDB" id="27109at2759"/>
<evidence type="ECO:0000256" key="3">
    <source>
        <dbReference type="ARBA" id="ARBA00022483"/>
    </source>
</evidence>
<feature type="domain" description="Exocyst complex component Sec3 C-terminal" evidence="6">
    <location>
        <begin position="565"/>
        <end position="874"/>
    </location>
</feature>
<dbReference type="InterPro" id="IPR019160">
    <property type="entry name" value="Sec3_CC"/>
</dbReference>
<keyword evidence="4" id="KW-0175">Coiled coil</keyword>
<comment type="caution">
    <text evidence="7">The sequence shown here is derived from an EMBL/GenBank/DDBJ whole genome shotgun (WGS) entry which is preliminary data.</text>
</comment>
<accession>A0A8E0RNY7</accession>
<feature type="domain" description="Exocyst complex component Sec3 coiled-coil" evidence="5">
    <location>
        <begin position="213"/>
        <end position="338"/>
    </location>
</feature>
<reference evidence="7" key="1">
    <citation type="submission" date="2019-05" db="EMBL/GenBank/DDBJ databases">
        <title>Annotation for the trematode Fasciolopsis buski.</title>
        <authorList>
            <person name="Choi Y.-J."/>
        </authorList>
    </citation>
    <scope>NUCLEOTIDE SEQUENCE</scope>
    <source>
        <strain evidence="7">HT</strain>
        <tissue evidence="7">Whole worm</tissue>
    </source>
</reference>